<dbReference type="SUPFAM" id="SSF52283">
    <property type="entry name" value="Formate/glycerate dehydrogenase catalytic domain-like"/>
    <property type="match status" value="1"/>
</dbReference>
<dbReference type="InterPro" id="IPR029753">
    <property type="entry name" value="D-isomer_DH_CS"/>
</dbReference>
<dbReference type="PROSITE" id="PS00671">
    <property type="entry name" value="D_2_HYDROXYACID_DH_3"/>
    <property type="match status" value="1"/>
</dbReference>
<dbReference type="InterPro" id="IPR050223">
    <property type="entry name" value="D-isomer_2-hydroxyacid_DH"/>
</dbReference>
<dbReference type="GO" id="GO:0005829">
    <property type="term" value="C:cytosol"/>
    <property type="evidence" value="ECO:0007669"/>
    <property type="project" value="TreeGrafter"/>
</dbReference>
<name>A0A6J4PD65_9BURK</name>
<proteinExistence type="inferred from homology"/>
<reference evidence="6" key="1">
    <citation type="submission" date="2020-02" db="EMBL/GenBank/DDBJ databases">
        <authorList>
            <person name="Meier V. D."/>
        </authorList>
    </citation>
    <scope>NUCLEOTIDE SEQUENCE</scope>
    <source>
        <strain evidence="6">AVDCRST_MAG51</strain>
    </source>
</reference>
<dbReference type="GO" id="GO:0030267">
    <property type="term" value="F:glyoxylate reductase (NADPH) activity"/>
    <property type="evidence" value="ECO:0007669"/>
    <property type="project" value="TreeGrafter"/>
</dbReference>
<feature type="domain" description="D-isomer specific 2-hydroxyacid dehydrogenase catalytic" evidence="4">
    <location>
        <begin position="15"/>
        <end position="319"/>
    </location>
</feature>
<evidence type="ECO:0000256" key="2">
    <source>
        <dbReference type="ARBA" id="ARBA00023027"/>
    </source>
</evidence>
<keyword evidence="2" id="KW-0520">NAD</keyword>
<evidence type="ECO:0000259" key="5">
    <source>
        <dbReference type="Pfam" id="PF02826"/>
    </source>
</evidence>
<protein>
    <submittedName>
        <fullName evidence="6">D-3-phosphoglycerate dehydrogenase</fullName>
        <ecNumber evidence="6">1.1.1.95</ecNumber>
    </submittedName>
</protein>
<accession>A0A6J4PD65</accession>
<dbReference type="Pfam" id="PF02826">
    <property type="entry name" value="2-Hacid_dh_C"/>
    <property type="match status" value="1"/>
</dbReference>
<dbReference type="EMBL" id="CADCUX010000324">
    <property type="protein sequence ID" value="CAA9412537.1"/>
    <property type="molecule type" value="Genomic_DNA"/>
</dbReference>
<evidence type="ECO:0000313" key="6">
    <source>
        <dbReference type="EMBL" id="CAA9412537.1"/>
    </source>
</evidence>
<dbReference type="Gene3D" id="3.40.50.720">
    <property type="entry name" value="NAD(P)-binding Rossmann-like Domain"/>
    <property type="match status" value="2"/>
</dbReference>
<keyword evidence="1 3" id="KW-0560">Oxidoreductase</keyword>
<evidence type="ECO:0000256" key="1">
    <source>
        <dbReference type="ARBA" id="ARBA00023002"/>
    </source>
</evidence>
<evidence type="ECO:0000259" key="4">
    <source>
        <dbReference type="Pfam" id="PF00389"/>
    </source>
</evidence>
<dbReference type="PANTHER" id="PTHR10996">
    <property type="entry name" value="2-HYDROXYACID DEHYDROGENASE-RELATED"/>
    <property type="match status" value="1"/>
</dbReference>
<dbReference type="AlphaFoldDB" id="A0A6J4PD65"/>
<dbReference type="EC" id="1.1.1.95" evidence="6"/>
<dbReference type="PANTHER" id="PTHR10996:SF178">
    <property type="entry name" value="2-HYDROXYACID DEHYDROGENASE YGL185C-RELATED"/>
    <property type="match status" value="1"/>
</dbReference>
<dbReference type="InterPro" id="IPR006140">
    <property type="entry name" value="D-isomer_DH_NAD-bd"/>
</dbReference>
<feature type="domain" description="D-isomer specific 2-hydroxyacid dehydrogenase NAD-binding" evidence="5">
    <location>
        <begin position="111"/>
        <end position="287"/>
    </location>
</feature>
<dbReference type="InterPro" id="IPR036291">
    <property type="entry name" value="NAD(P)-bd_dom_sf"/>
</dbReference>
<gene>
    <name evidence="6" type="ORF">AVDCRST_MAG51-1501</name>
</gene>
<dbReference type="InterPro" id="IPR006139">
    <property type="entry name" value="D-isomer_2_OHA_DH_cat_dom"/>
</dbReference>
<organism evidence="6">
    <name type="scientific">uncultured Ramlibacter sp</name>
    <dbReference type="NCBI Taxonomy" id="260755"/>
    <lineage>
        <taxon>Bacteria</taxon>
        <taxon>Pseudomonadati</taxon>
        <taxon>Pseudomonadota</taxon>
        <taxon>Betaproteobacteria</taxon>
        <taxon>Burkholderiales</taxon>
        <taxon>Comamonadaceae</taxon>
        <taxon>Ramlibacter</taxon>
        <taxon>environmental samples</taxon>
    </lineage>
</organism>
<dbReference type="SUPFAM" id="SSF51735">
    <property type="entry name" value="NAD(P)-binding Rossmann-fold domains"/>
    <property type="match status" value="1"/>
</dbReference>
<dbReference type="GO" id="GO:0051287">
    <property type="term" value="F:NAD binding"/>
    <property type="evidence" value="ECO:0007669"/>
    <property type="project" value="InterPro"/>
</dbReference>
<dbReference type="CDD" id="cd05300">
    <property type="entry name" value="2-Hacid_dh_1"/>
    <property type="match status" value="1"/>
</dbReference>
<comment type="similarity">
    <text evidence="3">Belongs to the D-isomer specific 2-hydroxyacid dehydrogenase family.</text>
</comment>
<sequence length="330" mass="35380">MRIVYWAKLQLARKEIIAALQAVPGAELQVTTSLQETLQAMPGAQALALVHGPQEEAKQVFAALRSPGNTVRWMHFISAGREGYEELGYPPGIVVTYAGGGVSPAVAEHAMALLLAMCRRVPDMVSVTQRRTWDRSLAAKARSLEGATMAIVGYGHIGRELARRADGFDMRILTVSRTMERDPHIDRALPMSGLREALSQADAVVVAIALAPETRHLLGDAEFEACRPGTLLVNVARGAVIDQQALARALHSGRIGAAALDVTDPEPLPADDPLWTAPNLLISPHFAGAGSPKSVERLARGVAGNLRRLMAGQSLEHVVSDGRPRERSEA</sequence>
<dbReference type="Pfam" id="PF00389">
    <property type="entry name" value="2-Hacid_dh"/>
    <property type="match status" value="1"/>
</dbReference>
<dbReference type="GO" id="GO:0016618">
    <property type="term" value="F:hydroxypyruvate reductase [NAD(P)H] activity"/>
    <property type="evidence" value="ECO:0007669"/>
    <property type="project" value="TreeGrafter"/>
</dbReference>
<evidence type="ECO:0000256" key="3">
    <source>
        <dbReference type="RuleBase" id="RU003719"/>
    </source>
</evidence>
<dbReference type="GO" id="GO:0004617">
    <property type="term" value="F:phosphoglycerate dehydrogenase activity"/>
    <property type="evidence" value="ECO:0007669"/>
    <property type="project" value="UniProtKB-EC"/>
</dbReference>